<feature type="transmembrane region" description="Helical" evidence="8">
    <location>
        <begin position="12"/>
        <end position="31"/>
    </location>
</feature>
<dbReference type="InterPro" id="IPR003400">
    <property type="entry name" value="ExbD"/>
</dbReference>
<evidence type="ECO:0000313" key="9">
    <source>
        <dbReference type="EMBL" id="MDG4945233.1"/>
    </source>
</evidence>
<organism evidence="9 10">
    <name type="scientific">Profundicola chukchiensis</name>
    <dbReference type="NCBI Taxonomy" id="2961959"/>
    <lineage>
        <taxon>Bacteria</taxon>
        <taxon>Pseudomonadati</taxon>
        <taxon>Bacteroidota</taxon>
        <taxon>Flavobacteriia</taxon>
        <taxon>Flavobacteriales</taxon>
        <taxon>Weeksellaceae</taxon>
        <taxon>Profundicola</taxon>
    </lineage>
</organism>
<accession>A0A9X4MUU5</accession>
<reference evidence="9" key="1">
    <citation type="submission" date="2022-07" db="EMBL/GenBank/DDBJ databases">
        <title>Description and genome-wide analysis of Profundicola chukchiensis gen. nov., sp. nov., marine bacteria isolated from bottom sediments of the Chukchi Sea.</title>
        <authorList>
            <person name="Romanenko L."/>
            <person name="Otstavnykh N."/>
            <person name="Kurilenko V."/>
            <person name="Eremeev V."/>
            <person name="Velansky P."/>
            <person name="Mikhailov V."/>
            <person name="Isaeva M."/>
        </authorList>
    </citation>
    <scope>NUCLEOTIDE SEQUENCE</scope>
    <source>
        <strain evidence="9">KMM 9713</strain>
    </source>
</reference>
<keyword evidence="7" id="KW-0813">Transport</keyword>
<evidence type="ECO:0000256" key="2">
    <source>
        <dbReference type="ARBA" id="ARBA00005811"/>
    </source>
</evidence>
<dbReference type="Pfam" id="PF02472">
    <property type="entry name" value="ExbD"/>
    <property type="match status" value="1"/>
</dbReference>
<protein>
    <submittedName>
        <fullName evidence="9">Biopolymer transporter ExbD</fullName>
    </submittedName>
</protein>
<evidence type="ECO:0000256" key="1">
    <source>
        <dbReference type="ARBA" id="ARBA00004162"/>
    </source>
</evidence>
<comment type="caution">
    <text evidence="9">The sequence shown here is derived from an EMBL/GenBank/DDBJ whole genome shotgun (WGS) entry which is preliminary data.</text>
</comment>
<comment type="subcellular location">
    <subcellularLocation>
        <location evidence="1">Cell membrane</location>
        <topology evidence="1">Single-pass membrane protein</topology>
    </subcellularLocation>
    <subcellularLocation>
        <location evidence="7">Cell membrane</location>
        <topology evidence="7">Single-pass type II membrane protein</topology>
    </subcellularLocation>
</comment>
<keyword evidence="3" id="KW-1003">Cell membrane</keyword>
<dbReference type="GO" id="GO:0022857">
    <property type="term" value="F:transmembrane transporter activity"/>
    <property type="evidence" value="ECO:0007669"/>
    <property type="project" value="InterPro"/>
</dbReference>
<dbReference type="PANTHER" id="PTHR30558">
    <property type="entry name" value="EXBD MEMBRANE COMPONENT OF PMF-DRIVEN MACROMOLECULE IMPORT SYSTEM"/>
    <property type="match status" value="1"/>
</dbReference>
<keyword evidence="10" id="KW-1185">Reference proteome</keyword>
<gene>
    <name evidence="9" type="ORF">NMK71_02300</name>
</gene>
<sequence length="211" mass="23311">MARKELPEVNASSLADIAFLLLTFFLIATSMDKQEGVQRQLPDLTVEKEPIKIEQQNAIEFVANAFGQILYKEDPDKVRQINIKEIKELVMDHVDNGGGVDADGNPCTYCTGGPDGTKSALLSDHPSKAVISVKFDKGTSWEDYMALQGEIEAAYSELKAKYVQRTYNRDWDLVVADPSKSEKDGDNAIIADANSKYPKIIAEPKPTDANQ</sequence>
<keyword evidence="7" id="KW-0653">Protein transport</keyword>
<keyword evidence="4 7" id="KW-0812">Transmembrane</keyword>
<dbReference type="PANTHER" id="PTHR30558:SF3">
    <property type="entry name" value="BIOPOLYMER TRANSPORT PROTEIN EXBD-RELATED"/>
    <property type="match status" value="1"/>
</dbReference>
<keyword evidence="6 8" id="KW-0472">Membrane</keyword>
<evidence type="ECO:0000256" key="3">
    <source>
        <dbReference type="ARBA" id="ARBA00022475"/>
    </source>
</evidence>
<evidence type="ECO:0000256" key="6">
    <source>
        <dbReference type="ARBA" id="ARBA00023136"/>
    </source>
</evidence>
<dbReference type="EMBL" id="JANCMU010000001">
    <property type="protein sequence ID" value="MDG4945233.1"/>
    <property type="molecule type" value="Genomic_DNA"/>
</dbReference>
<dbReference type="GO" id="GO:0005886">
    <property type="term" value="C:plasma membrane"/>
    <property type="evidence" value="ECO:0007669"/>
    <property type="project" value="UniProtKB-SubCell"/>
</dbReference>
<keyword evidence="5 8" id="KW-1133">Transmembrane helix</keyword>
<dbReference type="GO" id="GO:0015031">
    <property type="term" value="P:protein transport"/>
    <property type="evidence" value="ECO:0007669"/>
    <property type="project" value="UniProtKB-KW"/>
</dbReference>
<dbReference type="RefSeq" id="WP_304416690.1">
    <property type="nucleotide sequence ID" value="NZ_JANAIE010000003.1"/>
</dbReference>
<evidence type="ECO:0000256" key="7">
    <source>
        <dbReference type="RuleBase" id="RU003879"/>
    </source>
</evidence>
<evidence type="ECO:0000256" key="5">
    <source>
        <dbReference type="ARBA" id="ARBA00022989"/>
    </source>
</evidence>
<evidence type="ECO:0000313" key="10">
    <source>
        <dbReference type="Proteomes" id="UP001152599"/>
    </source>
</evidence>
<proteinExistence type="inferred from homology"/>
<dbReference type="AlphaFoldDB" id="A0A9X4MUU5"/>
<name>A0A9X4MUU5_9FLAO</name>
<dbReference type="Proteomes" id="UP001152599">
    <property type="component" value="Unassembled WGS sequence"/>
</dbReference>
<evidence type="ECO:0000256" key="4">
    <source>
        <dbReference type="ARBA" id="ARBA00022692"/>
    </source>
</evidence>
<evidence type="ECO:0000256" key="8">
    <source>
        <dbReference type="SAM" id="Phobius"/>
    </source>
</evidence>
<comment type="similarity">
    <text evidence="2 7">Belongs to the ExbD/TolR family.</text>
</comment>